<dbReference type="GeneID" id="20529151"/>
<evidence type="ECO:0000313" key="3">
    <source>
        <dbReference type="EMBL" id="KCV69006.1"/>
    </source>
</evidence>
<reference evidence="3" key="1">
    <citation type="submission" date="2013-04" db="EMBL/GenBank/DDBJ databases">
        <title>The Genome Sequence of Fonticula alba ATCC 38817.</title>
        <authorList>
            <consortium name="The Broad Institute Genomics Platform"/>
            <person name="Russ C."/>
            <person name="Cuomo C."/>
            <person name="Burger G."/>
            <person name="Gray M.W."/>
            <person name="Holland P.W.H."/>
            <person name="King N."/>
            <person name="Lang F.B.F."/>
            <person name="Roger A.J."/>
            <person name="Ruiz-Trillo I."/>
            <person name="Brown M."/>
            <person name="Walker B."/>
            <person name="Young S."/>
            <person name="Zeng Q."/>
            <person name="Gargeya S."/>
            <person name="Fitzgerald M."/>
            <person name="Haas B."/>
            <person name="Abouelleil A."/>
            <person name="Allen A.W."/>
            <person name="Alvarado L."/>
            <person name="Arachchi H.M."/>
            <person name="Berlin A.M."/>
            <person name="Chapman S.B."/>
            <person name="Gainer-Dewar J."/>
            <person name="Goldberg J."/>
            <person name="Griggs A."/>
            <person name="Gujja S."/>
            <person name="Hansen M."/>
            <person name="Howarth C."/>
            <person name="Imamovic A."/>
            <person name="Ireland A."/>
            <person name="Larimer J."/>
            <person name="McCowan C."/>
            <person name="Murphy C."/>
            <person name="Pearson M."/>
            <person name="Poon T.W."/>
            <person name="Priest M."/>
            <person name="Roberts A."/>
            <person name="Saif S."/>
            <person name="Shea T."/>
            <person name="Sisk P."/>
            <person name="Sykes S."/>
            <person name="Wortman J."/>
            <person name="Nusbaum C."/>
            <person name="Birren B."/>
        </authorList>
    </citation>
    <scope>NUCLEOTIDE SEQUENCE [LARGE SCALE GENOMIC DNA]</scope>
    <source>
        <strain evidence="3">ATCC 38817</strain>
    </source>
</reference>
<feature type="region of interest" description="Disordered" evidence="1">
    <location>
        <begin position="117"/>
        <end position="184"/>
    </location>
</feature>
<keyword evidence="2" id="KW-1133">Transmembrane helix</keyword>
<dbReference type="RefSeq" id="XP_009496577.1">
    <property type="nucleotide sequence ID" value="XM_009498302.1"/>
</dbReference>
<keyword evidence="4" id="KW-1185">Reference proteome</keyword>
<evidence type="ECO:0000313" key="4">
    <source>
        <dbReference type="Proteomes" id="UP000030693"/>
    </source>
</evidence>
<keyword evidence="2" id="KW-0472">Membrane</keyword>
<gene>
    <name evidence="3" type="ORF">H696_04426</name>
</gene>
<feature type="transmembrane region" description="Helical" evidence="2">
    <location>
        <begin position="24"/>
        <end position="47"/>
    </location>
</feature>
<proteinExistence type="predicted"/>
<name>A0A058Z4H6_FONAL</name>
<dbReference type="Proteomes" id="UP000030693">
    <property type="component" value="Unassembled WGS sequence"/>
</dbReference>
<dbReference type="EMBL" id="KB932207">
    <property type="protein sequence ID" value="KCV69006.1"/>
    <property type="molecule type" value="Genomic_DNA"/>
</dbReference>
<sequence>MSDEVAHIHIFDPQGEEWPSPLQIGLLTVVCLSIASVVIGVASYIVVSGIRQRRLQAAKELAEKEAYDRRMANWSNPGDPPKPLPPTSCLYGVFDMEAQRPVVEASAARAAVALTIGQGPGMGSDTASAPGSGQHRHLAARPSIEAGAGWNSPPMAAAASMSKDPVGGPPSPSGSLHASEPDYSQTAARLLSSGDSSAAEYGGPAAGNPASYTPPSYLAPPAFSDALLEGELLEAGPSTHDLAYGHPESSTIYFDVASGQSEISLGGSRLLAP</sequence>
<evidence type="ECO:0000256" key="2">
    <source>
        <dbReference type="SAM" id="Phobius"/>
    </source>
</evidence>
<dbReference type="AlphaFoldDB" id="A0A058Z4H6"/>
<evidence type="ECO:0000256" key="1">
    <source>
        <dbReference type="SAM" id="MobiDB-lite"/>
    </source>
</evidence>
<protein>
    <submittedName>
        <fullName evidence="3">Uncharacterized protein</fullName>
    </submittedName>
</protein>
<organism evidence="3">
    <name type="scientific">Fonticula alba</name>
    <name type="common">Slime mold</name>
    <dbReference type="NCBI Taxonomy" id="691883"/>
    <lineage>
        <taxon>Eukaryota</taxon>
        <taxon>Rotosphaerida</taxon>
        <taxon>Fonticulaceae</taxon>
        <taxon>Fonticula</taxon>
    </lineage>
</organism>
<accession>A0A058Z4H6</accession>
<keyword evidence="2" id="KW-0812">Transmembrane</keyword>
<feature type="compositionally biased region" description="Low complexity" evidence="1">
    <location>
        <begin position="152"/>
        <end position="162"/>
    </location>
</feature>